<sequence>MIFFDPITGIAPVVQDTPPGDALVISYMPSEFIDGTAAVAQLTDAASAVSFMQNQWRAVAENMRDMGNVVSAYG</sequence>
<dbReference type="EMBL" id="VUMH01000011">
    <property type="protein sequence ID" value="MSS28532.1"/>
    <property type="molecule type" value="Genomic_DNA"/>
</dbReference>
<organism evidence="1 2">
    <name type="scientific">Desulfovibrio porci</name>
    <dbReference type="NCBI Taxonomy" id="2605782"/>
    <lineage>
        <taxon>Bacteria</taxon>
        <taxon>Pseudomonadati</taxon>
        <taxon>Thermodesulfobacteriota</taxon>
        <taxon>Desulfovibrionia</taxon>
        <taxon>Desulfovibrionales</taxon>
        <taxon>Desulfovibrionaceae</taxon>
        <taxon>Desulfovibrio</taxon>
    </lineage>
</organism>
<evidence type="ECO:0000313" key="2">
    <source>
        <dbReference type="Proteomes" id="UP000477488"/>
    </source>
</evidence>
<dbReference type="RefSeq" id="WP_154512012.1">
    <property type="nucleotide sequence ID" value="NZ_DBFWWU010000210.1"/>
</dbReference>
<reference evidence="1 2" key="1">
    <citation type="submission" date="2019-09" db="EMBL/GenBank/DDBJ databases">
        <title>In-depth cultivation of the pig gut microbiome towards novel bacterial diversity and tailored functional studies.</title>
        <authorList>
            <person name="Wylensek D."/>
            <person name="Hitch T.C.A."/>
            <person name="Clavel T."/>
        </authorList>
    </citation>
    <scope>NUCLEOTIDE SEQUENCE [LARGE SCALE GENOMIC DNA]</scope>
    <source>
        <strain evidence="1 2">PG-178-WT-4</strain>
    </source>
</reference>
<gene>
    <name evidence="1" type="ORF">FYJ44_10925</name>
</gene>
<keyword evidence="2" id="KW-1185">Reference proteome</keyword>
<dbReference type="Proteomes" id="UP000477488">
    <property type="component" value="Unassembled WGS sequence"/>
</dbReference>
<evidence type="ECO:0000313" key="1">
    <source>
        <dbReference type="EMBL" id="MSS28532.1"/>
    </source>
</evidence>
<protein>
    <submittedName>
        <fullName evidence="1">Uncharacterized protein</fullName>
    </submittedName>
</protein>
<accession>A0A6L5XN04</accession>
<comment type="caution">
    <text evidence="1">The sequence shown here is derived from an EMBL/GenBank/DDBJ whole genome shotgun (WGS) entry which is preliminary data.</text>
</comment>
<proteinExistence type="predicted"/>
<name>A0A6L5XN04_9BACT</name>
<dbReference type="AlphaFoldDB" id="A0A6L5XN04"/>